<keyword evidence="9" id="KW-1185">Reference proteome</keyword>
<evidence type="ECO:0000313" key="9">
    <source>
        <dbReference type="Proteomes" id="UP001249851"/>
    </source>
</evidence>
<dbReference type="Proteomes" id="UP001249851">
    <property type="component" value="Unassembled WGS sequence"/>
</dbReference>
<comment type="subcellular location">
    <subcellularLocation>
        <location evidence="7">Endoplasmic reticulum</location>
    </subcellularLocation>
    <subcellularLocation>
        <location evidence="7">Golgi apparatus</location>
        <location evidence="7">cis-Golgi network</location>
    </subcellularLocation>
</comment>
<feature type="non-terminal residue" evidence="8">
    <location>
        <position position="1"/>
    </location>
</feature>
<dbReference type="InterPro" id="IPR007233">
    <property type="entry name" value="TRAPPC"/>
</dbReference>
<dbReference type="PANTHER" id="PTHR23249:SF16">
    <property type="entry name" value="TRAFFICKING PROTEIN PARTICLE COMPLEX SUBUNIT 1"/>
    <property type="match status" value="1"/>
</dbReference>
<evidence type="ECO:0000256" key="7">
    <source>
        <dbReference type="RuleBase" id="RU366065"/>
    </source>
</evidence>
<keyword evidence="2 7" id="KW-0256">Endoplasmic reticulum</keyword>
<dbReference type="GO" id="GO:0005794">
    <property type="term" value="C:Golgi apparatus"/>
    <property type="evidence" value="ECO:0007669"/>
    <property type="project" value="UniProtKB-SubCell"/>
</dbReference>
<evidence type="ECO:0000256" key="4">
    <source>
        <dbReference type="ARBA" id="ARBA00023034"/>
    </source>
</evidence>
<sequence length="192" mass="22577">MTIYNLYIFDRNGLCLYYESWNRRKESNMSKDEEFKLMYGMLYSIKSFVARMSPTDSTSKYKLHFYETPTGLKFILNTDLSVENTRDILFNIYSRIYVEYVVKNPLCQLGEPIQSELFASKLDTFIRKISCDAPDEICLWKTGTKKQEITPPILENLPTHRRFKIQQLLTAAGSLATRKNKQAVMVWYDIVM</sequence>
<protein>
    <recommendedName>
        <fullName evidence="7">Trafficking protein particle complex subunit</fullName>
    </recommendedName>
</protein>
<comment type="similarity">
    <text evidence="5">Belongs to the TRAPP small subunits family. BET5 subfamily.</text>
</comment>
<dbReference type="InterPro" id="IPR011012">
    <property type="entry name" value="Longin-like_dom_sf"/>
</dbReference>
<keyword evidence="1 7" id="KW-0813">Transport</keyword>
<dbReference type="Gene3D" id="3.30.450.70">
    <property type="match status" value="1"/>
</dbReference>
<organism evidence="8 9">
    <name type="scientific">Acropora cervicornis</name>
    <name type="common">Staghorn coral</name>
    <dbReference type="NCBI Taxonomy" id="6130"/>
    <lineage>
        <taxon>Eukaryota</taxon>
        <taxon>Metazoa</taxon>
        <taxon>Cnidaria</taxon>
        <taxon>Anthozoa</taxon>
        <taxon>Hexacorallia</taxon>
        <taxon>Scleractinia</taxon>
        <taxon>Astrocoeniina</taxon>
        <taxon>Acroporidae</taxon>
        <taxon>Acropora</taxon>
    </lineage>
</organism>
<reference evidence="8" key="1">
    <citation type="journal article" date="2023" name="G3 (Bethesda)">
        <title>Whole genome assembly and annotation of the endangered Caribbean coral Acropora cervicornis.</title>
        <authorList>
            <person name="Selwyn J.D."/>
            <person name="Vollmer S.V."/>
        </authorList>
    </citation>
    <scope>NUCLEOTIDE SEQUENCE</scope>
    <source>
        <strain evidence="8">K2</strain>
    </source>
</reference>
<comment type="caution">
    <text evidence="8">The sequence shown here is derived from an EMBL/GenBank/DDBJ whole genome shotgun (WGS) entry which is preliminary data.</text>
</comment>
<dbReference type="FunFam" id="3.30.450.70:FF:000004">
    <property type="entry name" value="Trafficking protein particle complex 1"/>
    <property type="match status" value="1"/>
</dbReference>
<dbReference type="EMBL" id="JARQWQ010000002">
    <property type="protein sequence ID" value="KAK2573331.1"/>
    <property type="molecule type" value="Genomic_DNA"/>
</dbReference>
<evidence type="ECO:0000256" key="2">
    <source>
        <dbReference type="ARBA" id="ARBA00022824"/>
    </source>
</evidence>
<dbReference type="CDD" id="cd14855">
    <property type="entry name" value="TRAPPC1_MUM2"/>
    <property type="match status" value="1"/>
</dbReference>
<keyword evidence="3 7" id="KW-0931">ER-Golgi transport</keyword>
<dbReference type="Pfam" id="PF04099">
    <property type="entry name" value="Sybindin"/>
    <property type="match status" value="1"/>
</dbReference>
<reference evidence="8" key="2">
    <citation type="journal article" date="2023" name="Science">
        <title>Genomic signatures of disease resistance in endangered staghorn corals.</title>
        <authorList>
            <person name="Vollmer S.V."/>
            <person name="Selwyn J.D."/>
            <person name="Despard B.A."/>
            <person name="Roesel C.L."/>
        </authorList>
    </citation>
    <scope>NUCLEOTIDE SEQUENCE</scope>
    <source>
        <strain evidence="8">K2</strain>
    </source>
</reference>
<dbReference type="GO" id="GO:0006888">
    <property type="term" value="P:endoplasmic reticulum to Golgi vesicle-mediated transport"/>
    <property type="evidence" value="ECO:0007669"/>
    <property type="project" value="UniProtKB-UniRule"/>
</dbReference>
<name>A0AAD9VG79_ACRCE</name>
<comment type="subunit">
    <text evidence="6">Part of the multisubunit transport protein particle (TRAPP) complex. The heterodimer TRAPPC6B-TRAPPC3 interacts with TRAPPC1 likely providing a core for TRAPP complex formation.</text>
</comment>
<dbReference type="GO" id="GO:0030008">
    <property type="term" value="C:TRAPP complex"/>
    <property type="evidence" value="ECO:0007669"/>
    <property type="project" value="UniProtKB-UniRule"/>
</dbReference>
<evidence type="ECO:0000313" key="8">
    <source>
        <dbReference type="EMBL" id="KAK2573331.1"/>
    </source>
</evidence>
<evidence type="ECO:0000256" key="5">
    <source>
        <dbReference type="ARBA" id="ARBA00038167"/>
    </source>
</evidence>
<dbReference type="SMART" id="SM01399">
    <property type="entry name" value="Sybindin"/>
    <property type="match status" value="1"/>
</dbReference>
<dbReference type="SUPFAM" id="SSF64356">
    <property type="entry name" value="SNARE-like"/>
    <property type="match status" value="1"/>
</dbReference>
<keyword evidence="4 7" id="KW-0333">Golgi apparatus</keyword>
<accession>A0AAD9VG79</accession>
<dbReference type="AlphaFoldDB" id="A0AAD9VG79"/>
<evidence type="ECO:0000256" key="3">
    <source>
        <dbReference type="ARBA" id="ARBA00022892"/>
    </source>
</evidence>
<proteinExistence type="inferred from homology"/>
<dbReference type="PANTHER" id="PTHR23249">
    <property type="entry name" value="TRAFFICKING PROTEIN PARTICLE COMPLEX SUBUNIT"/>
    <property type="match status" value="1"/>
</dbReference>
<evidence type="ECO:0000256" key="6">
    <source>
        <dbReference type="ARBA" id="ARBA00062874"/>
    </source>
</evidence>
<dbReference type="GO" id="GO:0005783">
    <property type="term" value="C:endoplasmic reticulum"/>
    <property type="evidence" value="ECO:0007669"/>
    <property type="project" value="UniProtKB-SubCell"/>
</dbReference>
<gene>
    <name evidence="8" type="ORF">P5673_000977</name>
</gene>
<evidence type="ECO:0000256" key="1">
    <source>
        <dbReference type="ARBA" id="ARBA00022448"/>
    </source>
</evidence>